<evidence type="ECO:0000256" key="6">
    <source>
        <dbReference type="ARBA" id="ARBA00022989"/>
    </source>
</evidence>
<keyword evidence="7 8" id="KW-0472">Membrane</keyword>
<evidence type="ECO:0000256" key="3">
    <source>
        <dbReference type="ARBA" id="ARBA00022475"/>
    </source>
</evidence>
<comment type="caution">
    <text evidence="9">The sequence shown here is derived from an EMBL/GenBank/DDBJ whole genome shotgun (WGS) entry which is preliminary data.</text>
</comment>
<protein>
    <submittedName>
        <fullName evidence="9">Rod shape-determining protein MreD</fullName>
    </submittedName>
</protein>
<evidence type="ECO:0000313" key="10">
    <source>
        <dbReference type="Proteomes" id="UP000243376"/>
    </source>
</evidence>
<keyword evidence="6 8" id="KW-1133">Transmembrane helix</keyword>
<feature type="transmembrane region" description="Helical" evidence="8">
    <location>
        <begin position="92"/>
        <end position="111"/>
    </location>
</feature>
<evidence type="ECO:0000256" key="7">
    <source>
        <dbReference type="ARBA" id="ARBA00023136"/>
    </source>
</evidence>
<name>A0A2J6X3M1_9CHLR</name>
<organism evidence="9 10">
    <name type="scientific">Chloroflexus aggregans</name>
    <dbReference type="NCBI Taxonomy" id="152260"/>
    <lineage>
        <taxon>Bacteria</taxon>
        <taxon>Bacillati</taxon>
        <taxon>Chloroflexota</taxon>
        <taxon>Chloroflexia</taxon>
        <taxon>Chloroflexales</taxon>
        <taxon>Chloroflexineae</taxon>
        <taxon>Chloroflexaceae</taxon>
        <taxon>Chloroflexus</taxon>
    </lineage>
</organism>
<feature type="transmembrane region" description="Helical" evidence="8">
    <location>
        <begin position="145"/>
        <end position="169"/>
    </location>
</feature>
<dbReference type="EMBL" id="PNIQ01000630">
    <property type="protein sequence ID" value="PMP80112.1"/>
    <property type="molecule type" value="Genomic_DNA"/>
</dbReference>
<evidence type="ECO:0000256" key="1">
    <source>
        <dbReference type="ARBA" id="ARBA00004651"/>
    </source>
</evidence>
<evidence type="ECO:0000256" key="8">
    <source>
        <dbReference type="SAM" id="Phobius"/>
    </source>
</evidence>
<keyword evidence="3" id="KW-1003">Cell membrane</keyword>
<comment type="subcellular location">
    <subcellularLocation>
        <location evidence="1">Cell membrane</location>
        <topology evidence="1">Multi-pass membrane protein</topology>
    </subcellularLocation>
</comment>
<proteinExistence type="inferred from homology"/>
<sequence length="176" mass="18885">MGDSQSRRIEERIARELGLALALLVIALVQTTVLSGPGGFSIPLLLVLAIVRALVGVRTAEPVRGLMRGLWWAFYGGLALDVLGTLPLGSHAVAQLIATVIVGLFARRFALERPLVPLVAVAVGTVIYEVILFAITLPAMPDWQAYFLVVVVPSLLLALIPTLPAVVIIHRLVRTE</sequence>
<comment type="similarity">
    <text evidence="2">Belongs to the MreD family.</text>
</comment>
<feature type="transmembrane region" description="Helical" evidence="8">
    <location>
        <begin position="118"/>
        <end position="139"/>
    </location>
</feature>
<evidence type="ECO:0000256" key="5">
    <source>
        <dbReference type="ARBA" id="ARBA00022960"/>
    </source>
</evidence>
<gene>
    <name evidence="9" type="primary">mreD</name>
    <name evidence="9" type="ORF">C0184_09500</name>
</gene>
<feature type="transmembrane region" description="Helical" evidence="8">
    <location>
        <begin position="40"/>
        <end position="57"/>
    </location>
</feature>
<dbReference type="GO" id="GO:0008360">
    <property type="term" value="P:regulation of cell shape"/>
    <property type="evidence" value="ECO:0007669"/>
    <property type="project" value="UniProtKB-KW"/>
</dbReference>
<dbReference type="AlphaFoldDB" id="A0A2J6X3M1"/>
<dbReference type="Proteomes" id="UP000243376">
    <property type="component" value="Unassembled WGS sequence"/>
</dbReference>
<feature type="transmembrane region" description="Helical" evidence="8">
    <location>
        <begin position="17"/>
        <end position="34"/>
    </location>
</feature>
<dbReference type="NCBIfam" id="TIGR03426">
    <property type="entry name" value="shape_MreD"/>
    <property type="match status" value="1"/>
</dbReference>
<reference evidence="9 10" key="1">
    <citation type="submission" date="2018-01" db="EMBL/GenBank/DDBJ databases">
        <title>Metagenomic assembled genomes from two thermal pools in the Uzon Caldera, Kamchatka, Russia.</title>
        <authorList>
            <person name="Wilkins L."/>
            <person name="Ettinger C."/>
        </authorList>
    </citation>
    <scope>NUCLEOTIDE SEQUENCE [LARGE SCALE GENOMIC DNA]</scope>
    <source>
        <strain evidence="9">ZAV-02</strain>
    </source>
</reference>
<keyword evidence="4 8" id="KW-0812">Transmembrane</keyword>
<accession>A0A2J6X3M1</accession>
<dbReference type="InterPro" id="IPR007227">
    <property type="entry name" value="Cell_shape_determining_MreD"/>
</dbReference>
<keyword evidence="5" id="KW-0133">Cell shape</keyword>
<evidence type="ECO:0000256" key="2">
    <source>
        <dbReference type="ARBA" id="ARBA00007776"/>
    </source>
</evidence>
<evidence type="ECO:0000313" key="9">
    <source>
        <dbReference type="EMBL" id="PMP80112.1"/>
    </source>
</evidence>
<dbReference type="GO" id="GO:0005886">
    <property type="term" value="C:plasma membrane"/>
    <property type="evidence" value="ECO:0007669"/>
    <property type="project" value="UniProtKB-SubCell"/>
</dbReference>
<evidence type="ECO:0000256" key="4">
    <source>
        <dbReference type="ARBA" id="ARBA00022692"/>
    </source>
</evidence>
<feature type="transmembrane region" description="Helical" evidence="8">
    <location>
        <begin position="69"/>
        <end position="86"/>
    </location>
</feature>